<dbReference type="InterPro" id="IPR045031">
    <property type="entry name" value="DHP_synth-like"/>
</dbReference>
<dbReference type="UniPathway" id="UPA00077">
    <property type="reaction ID" value="UER00156"/>
</dbReference>
<dbReference type="PANTHER" id="PTHR20941">
    <property type="entry name" value="FOLATE SYNTHESIS PROTEINS"/>
    <property type="match status" value="1"/>
</dbReference>
<accession>A0A2M7E6V8</accession>
<dbReference type="InterPro" id="IPR006390">
    <property type="entry name" value="DHP_synth_dom"/>
</dbReference>
<evidence type="ECO:0000256" key="2">
    <source>
        <dbReference type="ARBA" id="ARBA00001946"/>
    </source>
</evidence>
<dbReference type="SUPFAM" id="SSF51717">
    <property type="entry name" value="Dihydropteroate synthetase-like"/>
    <property type="match status" value="1"/>
</dbReference>
<keyword evidence="8 12" id="KW-0479">Metal-binding</keyword>
<dbReference type="EC" id="2.5.1.15" evidence="5 12"/>
<evidence type="ECO:0000256" key="5">
    <source>
        <dbReference type="ARBA" id="ARBA00012458"/>
    </source>
</evidence>
<evidence type="ECO:0000259" key="13">
    <source>
        <dbReference type="PROSITE" id="PS50972"/>
    </source>
</evidence>
<evidence type="ECO:0000256" key="10">
    <source>
        <dbReference type="ARBA" id="ARBA00022909"/>
    </source>
</evidence>
<dbReference type="Gene3D" id="3.20.20.20">
    <property type="entry name" value="Dihydropteroate synthase-like"/>
    <property type="match status" value="1"/>
</dbReference>
<dbReference type="PROSITE" id="PS00793">
    <property type="entry name" value="DHPS_2"/>
    <property type="match status" value="1"/>
</dbReference>
<evidence type="ECO:0000313" key="15">
    <source>
        <dbReference type="Proteomes" id="UP000228886"/>
    </source>
</evidence>
<dbReference type="InterPro" id="IPR011005">
    <property type="entry name" value="Dihydropteroate_synth-like_sf"/>
</dbReference>
<evidence type="ECO:0000256" key="8">
    <source>
        <dbReference type="ARBA" id="ARBA00022723"/>
    </source>
</evidence>
<dbReference type="GO" id="GO:0005829">
    <property type="term" value="C:cytosol"/>
    <property type="evidence" value="ECO:0007669"/>
    <property type="project" value="TreeGrafter"/>
</dbReference>
<dbReference type="AlphaFoldDB" id="A0A2M7E6V8"/>
<dbReference type="Proteomes" id="UP000228886">
    <property type="component" value="Unassembled WGS sequence"/>
</dbReference>
<evidence type="ECO:0000256" key="9">
    <source>
        <dbReference type="ARBA" id="ARBA00022842"/>
    </source>
</evidence>
<dbReference type="PROSITE" id="PS50972">
    <property type="entry name" value="PTERIN_BINDING"/>
    <property type="match status" value="1"/>
</dbReference>
<dbReference type="NCBIfam" id="TIGR01496">
    <property type="entry name" value="DHPS"/>
    <property type="match status" value="1"/>
</dbReference>
<dbReference type="GO" id="GO:0046656">
    <property type="term" value="P:folic acid biosynthetic process"/>
    <property type="evidence" value="ECO:0007669"/>
    <property type="project" value="UniProtKB-KW"/>
</dbReference>
<sequence>MTGGITMKSSTKKTKVMGILNVTPDSFYDGGRYSRTKLAINQGLKLAEEGADIIDIGGESSRPGSEPVPLEEELERVIPVIKSLKKQIKILISIDTYKSKVAESAIEAGASIINDISALRMDKRMVSIAREYDVPVVLMHMQGNPRTMQKHPFYKDVIREIYEFLARRIKFAEENGIKPDKIIIDPGIGFGKTTEHNLLIIKYLKRFKPLGKPILIGPSRKSFIGNILNLPATKRLEGTLAAISICLLNGAEILRVHDVRQV</sequence>
<comment type="similarity">
    <text evidence="4 12">Belongs to the DHPS family.</text>
</comment>
<proteinExistence type="inferred from homology"/>
<reference evidence="15" key="1">
    <citation type="submission" date="2017-09" db="EMBL/GenBank/DDBJ databases">
        <title>Depth-based differentiation of microbial function through sediment-hosted aquifers and enrichment of novel symbionts in the deep terrestrial subsurface.</title>
        <authorList>
            <person name="Probst A.J."/>
            <person name="Ladd B."/>
            <person name="Jarett J.K."/>
            <person name="Geller-Mcgrath D.E."/>
            <person name="Sieber C.M.K."/>
            <person name="Emerson J.B."/>
            <person name="Anantharaman K."/>
            <person name="Thomas B.C."/>
            <person name="Malmstrom R."/>
            <person name="Stieglmeier M."/>
            <person name="Klingl A."/>
            <person name="Woyke T."/>
            <person name="Ryan C.M."/>
            <person name="Banfield J.F."/>
        </authorList>
    </citation>
    <scope>NUCLEOTIDE SEQUENCE [LARGE SCALE GENOMIC DNA]</scope>
</reference>
<feature type="domain" description="Pterin-binding" evidence="13">
    <location>
        <begin position="14"/>
        <end position="262"/>
    </location>
</feature>
<dbReference type="FunFam" id="3.20.20.20:FF:000006">
    <property type="entry name" value="Dihydropteroate synthase"/>
    <property type="match status" value="1"/>
</dbReference>
<evidence type="ECO:0000256" key="6">
    <source>
        <dbReference type="ARBA" id="ARBA00016919"/>
    </source>
</evidence>
<dbReference type="CDD" id="cd00739">
    <property type="entry name" value="DHPS"/>
    <property type="match status" value="1"/>
</dbReference>
<evidence type="ECO:0000256" key="1">
    <source>
        <dbReference type="ARBA" id="ARBA00000012"/>
    </source>
</evidence>
<evidence type="ECO:0000256" key="3">
    <source>
        <dbReference type="ARBA" id="ARBA00004763"/>
    </source>
</evidence>
<evidence type="ECO:0000313" key="14">
    <source>
        <dbReference type="EMBL" id="PIV63482.1"/>
    </source>
</evidence>
<comment type="catalytic activity">
    <reaction evidence="1">
        <text>(7,8-dihydropterin-6-yl)methyl diphosphate + 4-aminobenzoate = 7,8-dihydropteroate + diphosphate</text>
        <dbReference type="Rhea" id="RHEA:19949"/>
        <dbReference type="ChEBI" id="CHEBI:17836"/>
        <dbReference type="ChEBI" id="CHEBI:17839"/>
        <dbReference type="ChEBI" id="CHEBI:33019"/>
        <dbReference type="ChEBI" id="CHEBI:72950"/>
        <dbReference type="EC" id="2.5.1.15"/>
    </reaction>
</comment>
<dbReference type="PROSITE" id="PS00792">
    <property type="entry name" value="DHPS_1"/>
    <property type="match status" value="1"/>
</dbReference>
<dbReference type="GO" id="GO:0046872">
    <property type="term" value="F:metal ion binding"/>
    <property type="evidence" value="ECO:0007669"/>
    <property type="project" value="UniProtKB-KW"/>
</dbReference>
<comment type="cofactor">
    <cofactor evidence="2 12">
        <name>Mg(2+)</name>
        <dbReference type="ChEBI" id="CHEBI:18420"/>
    </cofactor>
</comment>
<keyword evidence="7 12" id="KW-0808">Transferase</keyword>
<comment type="caution">
    <text evidence="14">The sequence shown here is derived from an EMBL/GenBank/DDBJ whole genome shotgun (WGS) entry which is preliminary data.</text>
</comment>
<keyword evidence="10 12" id="KW-0289">Folate biosynthesis</keyword>
<comment type="pathway">
    <text evidence="3 12">Cofactor biosynthesis; tetrahydrofolate biosynthesis; 7,8-dihydrofolate from 2-amino-4-hydroxy-6-hydroxymethyl-7,8-dihydropteridine diphosphate and 4-aminobenzoate: step 1/2.</text>
</comment>
<dbReference type="InterPro" id="IPR000489">
    <property type="entry name" value="Pterin-binding_dom"/>
</dbReference>
<evidence type="ECO:0000256" key="11">
    <source>
        <dbReference type="ARBA" id="ARBA00030193"/>
    </source>
</evidence>
<dbReference type="Pfam" id="PF00809">
    <property type="entry name" value="Pterin_bind"/>
    <property type="match status" value="1"/>
</dbReference>
<protein>
    <recommendedName>
        <fullName evidence="6 12">Dihydropteroate synthase</fullName>
        <shortName evidence="12">DHPS</shortName>
        <ecNumber evidence="5 12">2.5.1.15</ecNumber>
    </recommendedName>
    <alternativeName>
        <fullName evidence="11 12">Dihydropteroate pyrophosphorylase</fullName>
    </alternativeName>
</protein>
<comment type="function">
    <text evidence="12">Catalyzes the condensation of para-aminobenzoate (pABA) with 6-hydroxymethyl-7,8-dihydropterin diphosphate (DHPt-PP) to form 7,8-dihydropteroate (H2Pte), the immediate precursor of folate derivatives.</text>
</comment>
<evidence type="ECO:0000256" key="7">
    <source>
        <dbReference type="ARBA" id="ARBA00022679"/>
    </source>
</evidence>
<name>A0A2M7E6V8_9BACT</name>
<dbReference type="GO" id="GO:0046654">
    <property type="term" value="P:tetrahydrofolate biosynthetic process"/>
    <property type="evidence" value="ECO:0007669"/>
    <property type="project" value="UniProtKB-UniPathway"/>
</dbReference>
<dbReference type="EMBL" id="PETL01000346">
    <property type="protein sequence ID" value="PIV63482.1"/>
    <property type="molecule type" value="Genomic_DNA"/>
</dbReference>
<dbReference type="GO" id="GO:0004156">
    <property type="term" value="F:dihydropteroate synthase activity"/>
    <property type="evidence" value="ECO:0007669"/>
    <property type="project" value="UniProtKB-EC"/>
</dbReference>
<dbReference type="PANTHER" id="PTHR20941:SF1">
    <property type="entry name" value="FOLIC ACID SYNTHESIS PROTEIN FOL1"/>
    <property type="match status" value="1"/>
</dbReference>
<feature type="non-terminal residue" evidence="14">
    <location>
        <position position="262"/>
    </location>
</feature>
<gene>
    <name evidence="14" type="primary">folP</name>
    <name evidence="14" type="ORF">COS11_07205</name>
</gene>
<keyword evidence="9 12" id="KW-0460">Magnesium</keyword>
<organism evidence="14 15">
    <name type="scientific">bacterium (Candidatus Ratteibacteria) CG01_land_8_20_14_3_00_40_19</name>
    <dbReference type="NCBI Taxonomy" id="2014290"/>
    <lineage>
        <taxon>Bacteria</taxon>
        <taxon>Candidatus Ratteibacteria</taxon>
    </lineage>
</organism>
<evidence type="ECO:0000256" key="12">
    <source>
        <dbReference type="RuleBase" id="RU361205"/>
    </source>
</evidence>
<evidence type="ECO:0000256" key="4">
    <source>
        <dbReference type="ARBA" id="ARBA00009503"/>
    </source>
</evidence>